<sequence length="555" mass="60274">MARPTRKNQVAQKSTTSSVPTPQNAGNLTSSTTTPSTHMTPKSKSASTTGPLMSWANVVAGQKKASAPGPSATPVAQAMASPGPGLASITRSATVKESTWPALGSTASTKPAAQTNKVVPPSSLVTTQLPPGDAVQHIEHKLNEVKISSQPPAAHLAPETSSTAPASESQNEANSKSNVPSAPEDKTHETATALPVFRWMTDTNRLLWGLEHDAIIVAIDVEGYMGQSANCPERFKNMPVTAQPELGVSISDPLDLPRDHRHDFVERILASKARHVRVKEWAHLTNPWKPYYREVCKYGCEECFQFGQTEFATLEETKQILREMILIPKDPADPSAGHRPAILLFHDARNDKKWLRSYGINIDDDEFGHACMADTQKIARRQYGNGQPIGLKDLLRDSGIRTDHSHNSGNDAFRTLACGLIDGIRKLPEETRTPSPTSSESTANQSAANTTTGSDPTDSSHTSTQTPAPNPELAKQAPHQPAMTAAEAVEQVRTQALGVHQFPDAKTKGIKLFCNRCLKETHIRKDCRTRVICKRCGEKTHVTEICIKMHVKGCN</sequence>
<dbReference type="AlphaFoldDB" id="A0A8H4N0W0"/>
<feature type="domain" description="CCHC-type" evidence="2">
    <location>
        <begin position="513"/>
        <end position="529"/>
    </location>
</feature>
<dbReference type="PANTHER" id="PTHR28083:SF1">
    <property type="entry name" value="GOOD FOR FULL DBP5 ACTIVITY PROTEIN 2"/>
    <property type="match status" value="1"/>
</dbReference>
<feature type="region of interest" description="Disordered" evidence="1">
    <location>
        <begin position="428"/>
        <end position="483"/>
    </location>
</feature>
<organism evidence="3 4">
    <name type="scientific">Botryosphaeria dothidea</name>
    <dbReference type="NCBI Taxonomy" id="55169"/>
    <lineage>
        <taxon>Eukaryota</taxon>
        <taxon>Fungi</taxon>
        <taxon>Dikarya</taxon>
        <taxon>Ascomycota</taxon>
        <taxon>Pezizomycotina</taxon>
        <taxon>Dothideomycetes</taxon>
        <taxon>Dothideomycetes incertae sedis</taxon>
        <taxon>Botryosphaeriales</taxon>
        <taxon>Botryosphaeriaceae</taxon>
        <taxon>Botryosphaeria</taxon>
    </lineage>
</organism>
<feature type="compositionally biased region" description="Polar residues" evidence="1">
    <location>
        <begin position="455"/>
        <end position="467"/>
    </location>
</feature>
<evidence type="ECO:0000259" key="2">
    <source>
        <dbReference type="SMART" id="SM00343"/>
    </source>
</evidence>
<keyword evidence="4" id="KW-1185">Reference proteome</keyword>
<dbReference type="InterPro" id="IPR040151">
    <property type="entry name" value="Gfd2/YDR514C-like"/>
</dbReference>
<feature type="region of interest" description="Disordered" evidence="1">
    <location>
        <begin position="149"/>
        <end position="189"/>
    </location>
</feature>
<feature type="compositionally biased region" description="Low complexity" evidence="1">
    <location>
        <begin position="433"/>
        <end position="454"/>
    </location>
</feature>
<dbReference type="GO" id="GO:0003676">
    <property type="term" value="F:nucleic acid binding"/>
    <property type="evidence" value="ECO:0007669"/>
    <property type="project" value="InterPro"/>
</dbReference>
<dbReference type="Pfam" id="PF21762">
    <property type="entry name" value="DEDDh_C"/>
    <property type="match status" value="1"/>
</dbReference>
<feature type="compositionally biased region" description="Polar residues" evidence="1">
    <location>
        <begin position="7"/>
        <end position="28"/>
    </location>
</feature>
<comment type="caution">
    <text evidence="3">The sequence shown here is derived from an EMBL/GenBank/DDBJ whole genome shotgun (WGS) entry which is preliminary data.</text>
</comment>
<accession>A0A8H4N0W0</accession>
<dbReference type="Proteomes" id="UP000572817">
    <property type="component" value="Unassembled WGS sequence"/>
</dbReference>
<feature type="compositionally biased region" description="Low complexity" evidence="1">
    <location>
        <begin position="29"/>
        <end position="45"/>
    </location>
</feature>
<gene>
    <name evidence="3" type="ORF">GTA08_BOTSDO08457</name>
</gene>
<dbReference type="SUPFAM" id="SSF53098">
    <property type="entry name" value="Ribonuclease H-like"/>
    <property type="match status" value="1"/>
</dbReference>
<dbReference type="InterPro" id="IPR036397">
    <property type="entry name" value="RNaseH_sf"/>
</dbReference>
<protein>
    <recommendedName>
        <fullName evidence="2">CCHC-type domain-containing protein</fullName>
    </recommendedName>
</protein>
<evidence type="ECO:0000313" key="3">
    <source>
        <dbReference type="EMBL" id="KAF4304810.1"/>
    </source>
</evidence>
<dbReference type="SMART" id="SM00343">
    <property type="entry name" value="ZnF_C2HC"/>
    <property type="match status" value="2"/>
</dbReference>
<evidence type="ECO:0000313" key="4">
    <source>
        <dbReference type="Proteomes" id="UP000572817"/>
    </source>
</evidence>
<dbReference type="GO" id="GO:0005634">
    <property type="term" value="C:nucleus"/>
    <property type="evidence" value="ECO:0007669"/>
    <property type="project" value="TreeGrafter"/>
</dbReference>
<feature type="region of interest" description="Disordered" evidence="1">
    <location>
        <begin position="1"/>
        <end position="88"/>
    </location>
</feature>
<evidence type="ECO:0000256" key="1">
    <source>
        <dbReference type="SAM" id="MobiDB-lite"/>
    </source>
</evidence>
<dbReference type="InterPro" id="IPR048519">
    <property type="entry name" value="Gfd2/YDR514C-like_C"/>
</dbReference>
<dbReference type="InterPro" id="IPR012337">
    <property type="entry name" value="RNaseH-like_sf"/>
</dbReference>
<dbReference type="EMBL" id="WWBZ02000051">
    <property type="protein sequence ID" value="KAF4304810.1"/>
    <property type="molecule type" value="Genomic_DNA"/>
</dbReference>
<dbReference type="Gene3D" id="3.30.420.10">
    <property type="entry name" value="Ribonuclease H-like superfamily/Ribonuclease H"/>
    <property type="match status" value="1"/>
</dbReference>
<dbReference type="PANTHER" id="PTHR28083">
    <property type="entry name" value="GOOD FOR FULL DBP5 ACTIVITY PROTEIN 2"/>
    <property type="match status" value="1"/>
</dbReference>
<dbReference type="OrthoDB" id="3943528at2759"/>
<feature type="compositionally biased region" description="Polar residues" evidence="1">
    <location>
        <begin position="159"/>
        <end position="180"/>
    </location>
</feature>
<feature type="region of interest" description="Disordered" evidence="1">
    <location>
        <begin position="102"/>
        <end position="130"/>
    </location>
</feature>
<name>A0A8H4N0W0_9PEZI</name>
<dbReference type="InterPro" id="IPR001878">
    <property type="entry name" value="Znf_CCHC"/>
</dbReference>
<proteinExistence type="predicted"/>
<feature type="domain" description="CCHC-type" evidence="2">
    <location>
        <begin position="532"/>
        <end position="548"/>
    </location>
</feature>
<feature type="compositionally biased region" description="Polar residues" evidence="1">
    <location>
        <begin position="105"/>
        <end position="129"/>
    </location>
</feature>
<reference evidence="3" key="1">
    <citation type="submission" date="2020-04" db="EMBL/GenBank/DDBJ databases">
        <title>Genome Assembly and Annotation of Botryosphaeria dothidea sdau 11-99, a Latent Pathogen of Apple Fruit Ring Rot in China.</title>
        <authorList>
            <person name="Yu C."/>
            <person name="Diao Y."/>
            <person name="Lu Q."/>
            <person name="Zhao J."/>
            <person name="Cui S."/>
            <person name="Peng C."/>
            <person name="He B."/>
            <person name="Liu H."/>
        </authorList>
    </citation>
    <scope>NUCLEOTIDE SEQUENCE [LARGE SCALE GENOMIC DNA]</scope>
    <source>
        <strain evidence="3">Sdau11-99</strain>
    </source>
</reference>
<dbReference type="GO" id="GO:0008270">
    <property type="term" value="F:zinc ion binding"/>
    <property type="evidence" value="ECO:0007669"/>
    <property type="project" value="InterPro"/>
</dbReference>